<sequence length="84" mass="8686">MRGGSGLASEKNTDDRRSASVDPTDNLPTPKLVLSPKPASTLPRGRSPLGGALVSRVRAPSKSITQAGRVPRVTVYATTASAMV</sequence>
<organism evidence="2 3">
    <name type="scientific">Penicillium chrysogenum</name>
    <name type="common">Penicillium notatum</name>
    <dbReference type="NCBI Taxonomy" id="5076"/>
    <lineage>
        <taxon>Eukaryota</taxon>
        <taxon>Fungi</taxon>
        <taxon>Dikarya</taxon>
        <taxon>Ascomycota</taxon>
        <taxon>Pezizomycotina</taxon>
        <taxon>Eurotiomycetes</taxon>
        <taxon>Eurotiomycetidae</taxon>
        <taxon>Eurotiales</taxon>
        <taxon>Aspergillaceae</taxon>
        <taxon>Penicillium</taxon>
        <taxon>Penicillium chrysogenum species complex</taxon>
    </lineage>
</organism>
<name>A0ABQ8WEA0_PENCH</name>
<dbReference type="Proteomes" id="UP001220256">
    <property type="component" value="Unassembled WGS sequence"/>
</dbReference>
<feature type="region of interest" description="Disordered" evidence="1">
    <location>
        <begin position="1"/>
        <end position="51"/>
    </location>
</feature>
<reference evidence="2 3" key="1">
    <citation type="journal article" date="2023" name="IMA Fungus">
        <title>Comparative genomic study of the Penicillium genus elucidates a diverse pangenome and 15 lateral gene transfer events.</title>
        <authorList>
            <person name="Petersen C."/>
            <person name="Sorensen T."/>
            <person name="Nielsen M.R."/>
            <person name="Sondergaard T.E."/>
            <person name="Sorensen J.L."/>
            <person name="Fitzpatrick D.A."/>
            <person name="Frisvad J.C."/>
            <person name="Nielsen K.L."/>
        </authorList>
    </citation>
    <scope>NUCLEOTIDE SEQUENCE [LARGE SCALE GENOMIC DNA]</scope>
    <source>
        <strain evidence="2 3">IBT 3361</strain>
    </source>
</reference>
<keyword evidence="3" id="KW-1185">Reference proteome</keyword>
<evidence type="ECO:0000256" key="1">
    <source>
        <dbReference type="SAM" id="MobiDB-lite"/>
    </source>
</evidence>
<protein>
    <submittedName>
        <fullName evidence="2">Uncharacterized protein</fullName>
    </submittedName>
</protein>
<proteinExistence type="predicted"/>
<comment type="caution">
    <text evidence="2">The sequence shown here is derived from an EMBL/GenBank/DDBJ whole genome shotgun (WGS) entry which is preliminary data.</text>
</comment>
<dbReference type="EMBL" id="JAPVEB010000004">
    <property type="protein sequence ID" value="KAJ5264972.1"/>
    <property type="molecule type" value="Genomic_DNA"/>
</dbReference>
<accession>A0ABQ8WEA0</accession>
<gene>
    <name evidence="2" type="ORF">N7505_007765</name>
</gene>
<evidence type="ECO:0000313" key="3">
    <source>
        <dbReference type="Proteomes" id="UP001220256"/>
    </source>
</evidence>
<evidence type="ECO:0000313" key="2">
    <source>
        <dbReference type="EMBL" id="KAJ5264972.1"/>
    </source>
</evidence>